<keyword evidence="3" id="KW-1185">Reference proteome</keyword>
<dbReference type="GO" id="GO:0005737">
    <property type="term" value="C:cytoplasm"/>
    <property type="evidence" value="ECO:0007669"/>
    <property type="project" value="TreeGrafter"/>
</dbReference>
<evidence type="ECO:0000256" key="1">
    <source>
        <dbReference type="PIRSR" id="PIRSR613078-2"/>
    </source>
</evidence>
<proteinExistence type="predicted"/>
<dbReference type="PROSITE" id="PS00175">
    <property type="entry name" value="PG_MUTASE"/>
    <property type="match status" value="1"/>
</dbReference>
<reference evidence="2" key="1">
    <citation type="journal article" date="2023" name="Mol. Phylogenet. Evol.">
        <title>Genome-scale phylogeny and comparative genomics of the fungal order Sordariales.</title>
        <authorList>
            <person name="Hensen N."/>
            <person name="Bonometti L."/>
            <person name="Westerberg I."/>
            <person name="Brannstrom I.O."/>
            <person name="Guillou S."/>
            <person name="Cros-Aarteil S."/>
            <person name="Calhoun S."/>
            <person name="Haridas S."/>
            <person name="Kuo A."/>
            <person name="Mondo S."/>
            <person name="Pangilinan J."/>
            <person name="Riley R."/>
            <person name="LaButti K."/>
            <person name="Andreopoulos B."/>
            <person name="Lipzen A."/>
            <person name="Chen C."/>
            <person name="Yan M."/>
            <person name="Daum C."/>
            <person name="Ng V."/>
            <person name="Clum A."/>
            <person name="Steindorff A."/>
            <person name="Ohm R.A."/>
            <person name="Martin F."/>
            <person name="Silar P."/>
            <person name="Natvig D.O."/>
            <person name="Lalanne C."/>
            <person name="Gautier V."/>
            <person name="Ament-Velasquez S.L."/>
            <person name="Kruys A."/>
            <person name="Hutchinson M.I."/>
            <person name="Powell A.J."/>
            <person name="Barry K."/>
            <person name="Miller A.N."/>
            <person name="Grigoriev I.V."/>
            <person name="Debuchy R."/>
            <person name="Gladieux P."/>
            <person name="Hiltunen Thoren M."/>
            <person name="Johannesson H."/>
        </authorList>
    </citation>
    <scope>NUCLEOTIDE SEQUENCE</scope>
    <source>
        <strain evidence="2">CBS 990.96</strain>
    </source>
</reference>
<dbReference type="GO" id="GO:0016791">
    <property type="term" value="F:phosphatase activity"/>
    <property type="evidence" value="ECO:0007669"/>
    <property type="project" value="TreeGrafter"/>
</dbReference>
<protein>
    <submittedName>
        <fullName evidence="2">Phosphoglycerate mutase-like protein 1</fullName>
    </submittedName>
</protein>
<dbReference type="CDD" id="cd07067">
    <property type="entry name" value="HP_PGM_like"/>
    <property type="match status" value="1"/>
</dbReference>
<feature type="binding site" evidence="1">
    <location>
        <position position="63"/>
    </location>
    <ligand>
        <name>substrate</name>
    </ligand>
</feature>
<dbReference type="EMBL" id="MU865463">
    <property type="protein sequence ID" value="KAK4222605.1"/>
    <property type="molecule type" value="Genomic_DNA"/>
</dbReference>
<evidence type="ECO:0000313" key="3">
    <source>
        <dbReference type="Proteomes" id="UP001301958"/>
    </source>
</evidence>
<dbReference type="Pfam" id="PF00300">
    <property type="entry name" value="His_Phos_1"/>
    <property type="match status" value="1"/>
</dbReference>
<dbReference type="Proteomes" id="UP001301958">
    <property type="component" value="Unassembled WGS sequence"/>
</dbReference>
<sequence>MPQTIMMIRHGEALHNKDPQFKQSRDPGLTEDGKKQCRELRDHLKEKLENTKVDLIIVSPMQRTLETAMIALDWLIEKNKVPVEASALWQEIYSKPCDTGRPVAIFKDDFPLVDFTKLEREGIWPDKTSGRAHLYHPSKEGVLYRAETATKNLVGRPARYIIVVSHSGFMRKALFGRWFGFADYRIFNLPGEDGPWGDWLKWEEQPGSETGGMGRSKAEKVVVGTDLYIP</sequence>
<dbReference type="InterPro" id="IPR029033">
    <property type="entry name" value="His_PPase_superfam"/>
</dbReference>
<organism evidence="2 3">
    <name type="scientific">Podospora fimiseda</name>
    <dbReference type="NCBI Taxonomy" id="252190"/>
    <lineage>
        <taxon>Eukaryota</taxon>
        <taxon>Fungi</taxon>
        <taxon>Dikarya</taxon>
        <taxon>Ascomycota</taxon>
        <taxon>Pezizomycotina</taxon>
        <taxon>Sordariomycetes</taxon>
        <taxon>Sordariomycetidae</taxon>
        <taxon>Sordariales</taxon>
        <taxon>Podosporaceae</taxon>
        <taxon>Podospora</taxon>
    </lineage>
</organism>
<dbReference type="Gene3D" id="3.40.50.1240">
    <property type="entry name" value="Phosphoglycerate mutase-like"/>
    <property type="match status" value="1"/>
</dbReference>
<dbReference type="SMART" id="SM00855">
    <property type="entry name" value="PGAM"/>
    <property type="match status" value="1"/>
</dbReference>
<name>A0AAN6YRI6_9PEZI</name>
<feature type="binding site" evidence="1">
    <location>
        <begin position="9"/>
        <end position="16"/>
    </location>
    <ligand>
        <name>substrate</name>
    </ligand>
</feature>
<dbReference type="InterPro" id="IPR050275">
    <property type="entry name" value="PGM_Phosphatase"/>
</dbReference>
<dbReference type="PANTHER" id="PTHR48100:SF24">
    <property type="entry name" value="PHOSPHOGLYCERATE MUTASE"/>
    <property type="match status" value="1"/>
</dbReference>
<dbReference type="SUPFAM" id="SSF53254">
    <property type="entry name" value="Phosphoglycerate mutase-like"/>
    <property type="match status" value="1"/>
</dbReference>
<accession>A0AAN6YRI6</accession>
<dbReference type="InterPro" id="IPR001345">
    <property type="entry name" value="PG/BPGM_mutase_AS"/>
</dbReference>
<gene>
    <name evidence="2" type="ORF">QBC38DRAFT_518844</name>
</gene>
<reference evidence="2" key="2">
    <citation type="submission" date="2023-05" db="EMBL/GenBank/DDBJ databases">
        <authorList>
            <consortium name="Lawrence Berkeley National Laboratory"/>
            <person name="Steindorff A."/>
            <person name="Hensen N."/>
            <person name="Bonometti L."/>
            <person name="Westerberg I."/>
            <person name="Brannstrom I.O."/>
            <person name="Guillou S."/>
            <person name="Cros-Aarteil S."/>
            <person name="Calhoun S."/>
            <person name="Haridas S."/>
            <person name="Kuo A."/>
            <person name="Mondo S."/>
            <person name="Pangilinan J."/>
            <person name="Riley R."/>
            <person name="Labutti K."/>
            <person name="Andreopoulos B."/>
            <person name="Lipzen A."/>
            <person name="Chen C."/>
            <person name="Yanf M."/>
            <person name="Daum C."/>
            <person name="Ng V."/>
            <person name="Clum A."/>
            <person name="Ohm R."/>
            <person name="Martin F."/>
            <person name="Silar P."/>
            <person name="Natvig D."/>
            <person name="Lalanne C."/>
            <person name="Gautier V."/>
            <person name="Ament-Velasquez S.L."/>
            <person name="Kruys A."/>
            <person name="Hutchinson M.I."/>
            <person name="Powell A.J."/>
            <person name="Barry K."/>
            <person name="Miller A.N."/>
            <person name="Grigoriev I.V."/>
            <person name="Debuchy R."/>
            <person name="Gladieux P."/>
            <person name="Thoren M.H."/>
            <person name="Johannesson H."/>
        </authorList>
    </citation>
    <scope>NUCLEOTIDE SEQUENCE</scope>
    <source>
        <strain evidence="2">CBS 990.96</strain>
    </source>
</reference>
<evidence type="ECO:0000313" key="2">
    <source>
        <dbReference type="EMBL" id="KAK4222605.1"/>
    </source>
</evidence>
<dbReference type="PANTHER" id="PTHR48100">
    <property type="entry name" value="BROAD-SPECIFICITY PHOSPHATASE YOR283W-RELATED"/>
    <property type="match status" value="1"/>
</dbReference>
<comment type="caution">
    <text evidence="2">The sequence shown here is derived from an EMBL/GenBank/DDBJ whole genome shotgun (WGS) entry which is preliminary data.</text>
</comment>
<dbReference type="AlphaFoldDB" id="A0AAN6YRI6"/>
<dbReference type="InterPro" id="IPR013078">
    <property type="entry name" value="His_Pase_superF_clade-1"/>
</dbReference>